<dbReference type="GO" id="GO:0009060">
    <property type="term" value="P:aerobic respiration"/>
    <property type="evidence" value="ECO:0007669"/>
    <property type="project" value="TreeGrafter"/>
</dbReference>
<feature type="compositionally biased region" description="Low complexity" evidence="2">
    <location>
        <begin position="1"/>
        <end position="29"/>
    </location>
</feature>
<feature type="coiled-coil region" evidence="1">
    <location>
        <begin position="171"/>
        <end position="198"/>
    </location>
</feature>
<keyword evidence="4" id="KW-1185">Reference proteome</keyword>
<evidence type="ECO:0000256" key="1">
    <source>
        <dbReference type="SAM" id="Coils"/>
    </source>
</evidence>
<evidence type="ECO:0000313" key="4">
    <source>
        <dbReference type="Proteomes" id="UP001212152"/>
    </source>
</evidence>
<reference evidence="3" key="1">
    <citation type="submission" date="2020-05" db="EMBL/GenBank/DDBJ databases">
        <title>Phylogenomic resolution of chytrid fungi.</title>
        <authorList>
            <person name="Stajich J.E."/>
            <person name="Amses K."/>
            <person name="Simmons R."/>
            <person name="Seto K."/>
            <person name="Myers J."/>
            <person name="Bonds A."/>
            <person name="Quandt C.A."/>
            <person name="Barry K."/>
            <person name="Liu P."/>
            <person name="Grigoriev I."/>
            <person name="Longcore J.E."/>
            <person name="James T.Y."/>
        </authorList>
    </citation>
    <scope>NUCLEOTIDE SEQUENCE</scope>
    <source>
        <strain evidence="3">JEL0379</strain>
    </source>
</reference>
<dbReference type="PANTHER" id="PTHR14215:SF0">
    <property type="entry name" value="WH2 DOMAIN-CONTAINING PROTEIN"/>
    <property type="match status" value="1"/>
</dbReference>
<dbReference type="Proteomes" id="UP001212152">
    <property type="component" value="Unassembled WGS sequence"/>
</dbReference>
<proteinExistence type="predicted"/>
<dbReference type="PANTHER" id="PTHR14215">
    <property type="entry name" value="PROTEIN OF UNKNOWN FUNCTION DUF729"/>
    <property type="match status" value="1"/>
</dbReference>
<feature type="region of interest" description="Disordered" evidence="2">
    <location>
        <begin position="209"/>
        <end position="243"/>
    </location>
</feature>
<dbReference type="GO" id="GO:0000266">
    <property type="term" value="P:mitochondrial fission"/>
    <property type="evidence" value="ECO:0007669"/>
    <property type="project" value="TreeGrafter"/>
</dbReference>
<feature type="region of interest" description="Disordered" evidence="2">
    <location>
        <begin position="1"/>
        <end position="40"/>
    </location>
</feature>
<gene>
    <name evidence="3" type="ORF">HDU87_006392</name>
</gene>
<accession>A0AAD5TG19</accession>
<organism evidence="3 4">
    <name type="scientific">Geranomyces variabilis</name>
    <dbReference type="NCBI Taxonomy" id="109894"/>
    <lineage>
        <taxon>Eukaryota</taxon>
        <taxon>Fungi</taxon>
        <taxon>Fungi incertae sedis</taxon>
        <taxon>Chytridiomycota</taxon>
        <taxon>Chytridiomycota incertae sedis</taxon>
        <taxon>Chytridiomycetes</taxon>
        <taxon>Spizellomycetales</taxon>
        <taxon>Powellomycetaceae</taxon>
        <taxon>Geranomyces</taxon>
    </lineage>
</organism>
<dbReference type="GO" id="GO:0005739">
    <property type="term" value="C:mitochondrion"/>
    <property type="evidence" value="ECO:0007669"/>
    <property type="project" value="TreeGrafter"/>
</dbReference>
<protein>
    <submittedName>
        <fullName evidence="3">Uncharacterized protein</fullName>
    </submittedName>
</protein>
<name>A0AAD5TG19_9FUNG</name>
<keyword evidence="1" id="KW-0175">Coiled coil</keyword>
<evidence type="ECO:0000313" key="3">
    <source>
        <dbReference type="EMBL" id="KAJ3175157.1"/>
    </source>
</evidence>
<feature type="region of interest" description="Disordered" evidence="2">
    <location>
        <begin position="269"/>
        <end position="288"/>
    </location>
</feature>
<comment type="caution">
    <text evidence="3">The sequence shown here is derived from an EMBL/GenBank/DDBJ whole genome shotgun (WGS) entry which is preliminary data.</text>
</comment>
<dbReference type="InterPro" id="IPR007972">
    <property type="entry name" value="Mtfr1"/>
</dbReference>
<sequence length="315" mass="33568">MGAPHGRAAASSRPSSAASSPLRGRGSSSQLTKPTPQTSFLSSLTGLLSGVKHTASRGVNSFLDSVLASKASRRRGFGAIEKGSSAHVLRRRNVPVRRDLPAQRRIGQMALKALQEQQQEDGLLEEAEDNLENHRVVGANRMVGSVMVTPAKGGAKRSVASDGVESESKRLKEDEAAKAAAAARIAELERKVARMEHVFATSFITQTQTAAAAAGPIPPPLPPPPPPHSSHNFGSPPPARDPVNAAQFVNMRKLMDEMKTVKLRRTDVTRSPGGTIHSTCPPDPNDHQQIITNALRGKFRNLRAESPEPCDSSSS</sequence>
<evidence type="ECO:0000256" key="2">
    <source>
        <dbReference type="SAM" id="MobiDB-lite"/>
    </source>
</evidence>
<dbReference type="AlphaFoldDB" id="A0AAD5TG19"/>
<feature type="compositionally biased region" description="Pro residues" evidence="2">
    <location>
        <begin position="216"/>
        <end position="228"/>
    </location>
</feature>
<dbReference type="EMBL" id="JADGJQ010000055">
    <property type="protein sequence ID" value="KAJ3175157.1"/>
    <property type="molecule type" value="Genomic_DNA"/>
</dbReference>